<evidence type="ECO:0000313" key="2">
    <source>
        <dbReference type="EMBL" id="MFD1037021.1"/>
    </source>
</evidence>
<dbReference type="EMBL" id="JBHTKJ010000001">
    <property type="protein sequence ID" value="MFD1037021.1"/>
    <property type="molecule type" value="Genomic_DNA"/>
</dbReference>
<organism evidence="2 3">
    <name type="scientific">Virgibacillus byunsanensis</name>
    <dbReference type="NCBI Taxonomy" id="570945"/>
    <lineage>
        <taxon>Bacteria</taxon>
        <taxon>Bacillati</taxon>
        <taxon>Bacillota</taxon>
        <taxon>Bacilli</taxon>
        <taxon>Bacillales</taxon>
        <taxon>Bacillaceae</taxon>
        <taxon>Virgibacillus</taxon>
    </lineage>
</organism>
<evidence type="ECO:0000259" key="1">
    <source>
        <dbReference type="Pfam" id="PF04986"/>
    </source>
</evidence>
<dbReference type="InterPro" id="IPR007069">
    <property type="entry name" value="Transposase_32"/>
</dbReference>
<evidence type="ECO:0000313" key="3">
    <source>
        <dbReference type="Proteomes" id="UP001597040"/>
    </source>
</evidence>
<feature type="domain" description="Transposase IS801/IS1294" evidence="1">
    <location>
        <begin position="8"/>
        <end position="82"/>
    </location>
</feature>
<dbReference type="Proteomes" id="UP001597040">
    <property type="component" value="Unassembled WGS sequence"/>
</dbReference>
<gene>
    <name evidence="2" type="ORF">ACFQ3N_01080</name>
</gene>
<comment type="caution">
    <text evidence="2">The sequence shown here is derived from an EMBL/GenBank/DDBJ whole genome shotgun (WGS) entry which is preliminary data.</text>
</comment>
<sequence length="90" mass="11151">MRRLLCVCFKTERECKEEQLKYISRYIRRPAIALGRIEEYDGEYVTFKYMDKMDGKEKRETIPVEEFIGRLIRHIPDEKFKKYVIRRELR</sequence>
<proteinExistence type="predicted"/>
<reference evidence="3" key="1">
    <citation type="journal article" date="2019" name="Int. J. Syst. Evol. Microbiol.">
        <title>The Global Catalogue of Microorganisms (GCM) 10K type strain sequencing project: providing services to taxonomists for standard genome sequencing and annotation.</title>
        <authorList>
            <consortium name="The Broad Institute Genomics Platform"/>
            <consortium name="The Broad Institute Genome Sequencing Center for Infectious Disease"/>
            <person name="Wu L."/>
            <person name="Ma J."/>
        </authorList>
    </citation>
    <scope>NUCLEOTIDE SEQUENCE [LARGE SCALE GENOMIC DNA]</scope>
    <source>
        <strain evidence="3">CCUG 56754</strain>
    </source>
</reference>
<protein>
    <submittedName>
        <fullName evidence="2">Transposase</fullName>
    </submittedName>
</protein>
<name>A0ABW3LF60_9BACI</name>
<keyword evidence="3" id="KW-1185">Reference proteome</keyword>
<dbReference type="RefSeq" id="WP_390358722.1">
    <property type="nucleotide sequence ID" value="NZ_JBHTKJ010000001.1"/>
</dbReference>
<accession>A0ABW3LF60</accession>
<dbReference type="Pfam" id="PF04986">
    <property type="entry name" value="Y2_Tnp"/>
    <property type="match status" value="1"/>
</dbReference>